<dbReference type="EMBL" id="JAUEPT010000048">
    <property type="protein sequence ID" value="KAK0437467.1"/>
    <property type="molecule type" value="Genomic_DNA"/>
</dbReference>
<name>A0AA39J799_9AGAR</name>
<gene>
    <name evidence="1" type="ORF">EV421DRAFT_1738937</name>
</gene>
<accession>A0AA39J799</accession>
<feature type="non-terminal residue" evidence="1">
    <location>
        <position position="1"/>
    </location>
</feature>
<keyword evidence="2" id="KW-1185">Reference proteome</keyword>
<dbReference type="AlphaFoldDB" id="A0AA39J799"/>
<sequence length="157" mass="17501">ATSDHVGKEVHASLGAEEFIWDTFKIELVDMARHFELWACSKATNHSERETGAAIRCDITAKIQTKLRSVSRVKTATMHYEKYKTHIVQAYGVELRGWPEGIPFVTPSNIKGIAQLRALRDALDSGKCYWHELTAGEIQRRENAQQTAANAGGGAEF</sequence>
<organism evidence="1 2">
    <name type="scientific">Armillaria borealis</name>
    <dbReference type="NCBI Taxonomy" id="47425"/>
    <lineage>
        <taxon>Eukaryota</taxon>
        <taxon>Fungi</taxon>
        <taxon>Dikarya</taxon>
        <taxon>Basidiomycota</taxon>
        <taxon>Agaricomycotina</taxon>
        <taxon>Agaricomycetes</taxon>
        <taxon>Agaricomycetidae</taxon>
        <taxon>Agaricales</taxon>
        <taxon>Marasmiineae</taxon>
        <taxon>Physalacriaceae</taxon>
        <taxon>Armillaria</taxon>
    </lineage>
</organism>
<reference evidence="1" key="1">
    <citation type="submission" date="2023-06" db="EMBL/GenBank/DDBJ databases">
        <authorList>
            <consortium name="Lawrence Berkeley National Laboratory"/>
            <person name="Ahrendt S."/>
            <person name="Sahu N."/>
            <person name="Indic B."/>
            <person name="Wong-Bajracharya J."/>
            <person name="Merenyi Z."/>
            <person name="Ke H.-M."/>
            <person name="Monk M."/>
            <person name="Kocsube S."/>
            <person name="Drula E."/>
            <person name="Lipzen A."/>
            <person name="Balint B."/>
            <person name="Henrissat B."/>
            <person name="Andreopoulos B."/>
            <person name="Martin F.M."/>
            <person name="Harder C.B."/>
            <person name="Rigling D."/>
            <person name="Ford K.L."/>
            <person name="Foster G.D."/>
            <person name="Pangilinan J."/>
            <person name="Papanicolaou A."/>
            <person name="Barry K."/>
            <person name="LaButti K."/>
            <person name="Viragh M."/>
            <person name="Koriabine M."/>
            <person name="Yan M."/>
            <person name="Riley R."/>
            <person name="Champramary S."/>
            <person name="Plett K.L."/>
            <person name="Tsai I.J."/>
            <person name="Slot J."/>
            <person name="Sipos G."/>
            <person name="Plett J."/>
            <person name="Nagy L.G."/>
            <person name="Grigoriev I.V."/>
        </authorList>
    </citation>
    <scope>NUCLEOTIDE SEQUENCE</scope>
    <source>
        <strain evidence="1">FPL87.14</strain>
    </source>
</reference>
<evidence type="ECO:0000313" key="2">
    <source>
        <dbReference type="Proteomes" id="UP001175226"/>
    </source>
</evidence>
<dbReference type="Proteomes" id="UP001175226">
    <property type="component" value="Unassembled WGS sequence"/>
</dbReference>
<protein>
    <submittedName>
        <fullName evidence="1">Uncharacterized protein</fullName>
    </submittedName>
</protein>
<proteinExistence type="predicted"/>
<comment type="caution">
    <text evidence="1">The sequence shown here is derived from an EMBL/GenBank/DDBJ whole genome shotgun (WGS) entry which is preliminary data.</text>
</comment>
<evidence type="ECO:0000313" key="1">
    <source>
        <dbReference type="EMBL" id="KAK0437467.1"/>
    </source>
</evidence>